<dbReference type="AlphaFoldDB" id="A0ABD7UXN5"/>
<dbReference type="InterPro" id="IPR019933">
    <property type="entry name" value="DivIVA_domain"/>
</dbReference>
<feature type="compositionally biased region" description="Low complexity" evidence="1">
    <location>
        <begin position="109"/>
        <end position="119"/>
    </location>
</feature>
<evidence type="ECO:0000313" key="3">
    <source>
        <dbReference type="EMBL" id="VFA81243.1"/>
    </source>
</evidence>
<feature type="region of interest" description="Disordered" evidence="1">
    <location>
        <begin position="97"/>
        <end position="151"/>
    </location>
</feature>
<dbReference type="EMBL" id="CAACYD010000003">
    <property type="protein sequence ID" value="VFA81243.1"/>
    <property type="molecule type" value="Genomic_DNA"/>
</dbReference>
<proteinExistence type="predicted"/>
<name>A0ABD7UXN5_9ACTN</name>
<dbReference type="NCBIfam" id="TIGR03544">
    <property type="entry name" value="DivI1A_domain"/>
    <property type="match status" value="1"/>
</dbReference>
<keyword evidence="2" id="KW-1133">Transmembrane helix</keyword>
<organism evidence="3 4">
    <name type="scientific">Gordonia paraffinivorans</name>
    <dbReference type="NCBI Taxonomy" id="175628"/>
    <lineage>
        <taxon>Bacteria</taxon>
        <taxon>Bacillati</taxon>
        <taxon>Actinomycetota</taxon>
        <taxon>Actinomycetes</taxon>
        <taxon>Mycobacteriales</taxon>
        <taxon>Gordoniaceae</taxon>
        <taxon>Gordonia</taxon>
    </lineage>
</organism>
<dbReference type="GeneID" id="60748352"/>
<dbReference type="Gene3D" id="6.10.250.660">
    <property type="match status" value="1"/>
</dbReference>
<keyword evidence="2" id="KW-0812">Transmembrane</keyword>
<gene>
    <name evidence="3" type="ORF">NCTC8139_00298</name>
</gene>
<reference evidence="3 4" key="1">
    <citation type="submission" date="2019-02" db="EMBL/GenBank/DDBJ databases">
        <authorList>
            <consortium name="Pathogen Informatics"/>
        </authorList>
    </citation>
    <scope>NUCLEOTIDE SEQUENCE [LARGE SCALE GENOMIC DNA]</scope>
    <source>
        <strain evidence="3 4">3012STDY6756503</strain>
    </source>
</reference>
<feature type="compositionally biased region" description="Basic and acidic residues" evidence="1">
    <location>
        <begin position="124"/>
        <end position="134"/>
    </location>
</feature>
<evidence type="ECO:0000313" key="4">
    <source>
        <dbReference type="Proteomes" id="UP000360750"/>
    </source>
</evidence>
<dbReference type="Proteomes" id="UP000360750">
    <property type="component" value="Unassembled WGS sequence"/>
</dbReference>
<protein>
    <submittedName>
        <fullName evidence="3">DivIVA domain</fullName>
    </submittedName>
</protein>
<evidence type="ECO:0000256" key="2">
    <source>
        <dbReference type="SAM" id="Phobius"/>
    </source>
</evidence>
<accession>A0ABD7UXN5</accession>
<dbReference type="RefSeq" id="WP_006898617.1">
    <property type="nucleotide sequence ID" value="NZ_CAACYD010000003.1"/>
</dbReference>
<sequence>MQTLLLYLLIMALVAAVIYALVWFVFGRGEELPPIEPDTTLTRLPSSGISGDDVRALRFQQTLRGYKQSEVDWALARLAREVDDLRTVIADLREREQVSRSAVGGAGDPGPALDGPSAPIAVETAREQRVHDAAQVDSAAWEEGPDTSGER</sequence>
<keyword evidence="2" id="KW-0472">Membrane</keyword>
<comment type="caution">
    <text evidence="3">The sequence shown here is derived from an EMBL/GenBank/DDBJ whole genome shotgun (WGS) entry which is preliminary data.</text>
</comment>
<evidence type="ECO:0000256" key="1">
    <source>
        <dbReference type="SAM" id="MobiDB-lite"/>
    </source>
</evidence>
<feature type="transmembrane region" description="Helical" evidence="2">
    <location>
        <begin position="6"/>
        <end position="26"/>
    </location>
</feature>